<proteinExistence type="predicted"/>
<name>A0A231H527_9NOCA</name>
<comment type="caution">
    <text evidence="1">The sequence shown here is derived from an EMBL/GenBank/DDBJ whole genome shotgun (WGS) entry which is preliminary data.</text>
</comment>
<accession>A0A231H527</accession>
<organism evidence="1 2">
    <name type="scientific">Nocardia cerradoensis</name>
    <dbReference type="NCBI Taxonomy" id="85688"/>
    <lineage>
        <taxon>Bacteria</taxon>
        <taxon>Bacillati</taxon>
        <taxon>Actinomycetota</taxon>
        <taxon>Actinomycetes</taxon>
        <taxon>Mycobacteriales</taxon>
        <taxon>Nocardiaceae</taxon>
        <taxon>Nocardia</taxon>
    </lineage>
</organism>
<dbReference type="Proteomes" id="UP000215506">
    <property type="component" value="Unassembled WGS sequence"/>
</dbReference>
<dbReference type="EMBL" id="NGAF01000008">
    <property type="protein sequence ID" value="OXR43937.1"/>
    <property type="molecule type" value="Genomic_DNA"/>
</dbReference>
<sequence length="31" mass="2883">MDTGSSGLGSIFTALANLLSTGSAVSVTPGA</sequence>
<evidence type="ECO:0000313" key="1">
    <source>
        <dbReference type="EMBL" id="OXR43937.1"/>
    </source>
</evidence>
<reference evidence="1 2" key="1">
    <citation type="submission" date="2017-07" db="EMBL/GenBank/DDBJ databases">
        <title>First draft Genome Sequence of Nocardia cerradoensis isolated from human infection.</title>
        <authorList>
            <person name="Carrasco G."/>
        </authorList>
    </citation>
    <scope>NUCLEOTIDE SEQUENCE [LARGE SCALE GENOMIC DNA]</scope>
    <source>
        <strain evidence="1 2">CNM20130759</strain>
    </source>
</reference>
<evidence type="ECO:0000313" key="2">
    <source>
        <dbReference type="Proteomes" id="UP000215506"/>
    </source>
</evidence>
<gene>
    <name evidence="1" type="ORF">B7C42_04176</name>
</gene>
<dbReference type="AlphaFoldDB" id="A0A231H527"/>
<keyword evidence="2" id="KW-1185">Reference proteome</keyword>
<protein>
    <submittedName>
        <fullName evidence="1">Uncharacterized protein</fullName>
    </submittedName>
</protein>